<evidence type="ECO:0000313" key="2">
    <source>
        <dbReference type="EMBL" id="EYB85011.1"/>
    </source>
</evidence>
<dbReference type="AlphaFoldDB" id="A0A016S3H3"/>
<evidence type="ECO:0000256" key="1">
    <source>
        <dbReference type="SAM" id="MobiDB-lite"/>
    </source>
</evidence>
<evidence type="ECO:0000313" key="3">
    <source>
        <dbReference type="Proteomes" id="UP000024635"/>
    </source>
</evidence>
<reference evidence="3" key="1">
    <citation type="journal article" date="2015" name="Nat. Genet.">
        <title>The genome and transcriptome of the zoonotic hookworm Ancylostoma ceylanicum identify infection-specific gene families.</title>
        <authorList>
            <person name="Schwarz E.M."/>
            <person name="Hu Y."/>
            <person name="Antoshechkin I."/>
            <person name="Miller M.M."/>
            <person name="Sternberg P.W."/>
            <person name="Aroian R.V."/>
        </authorList>
    </citation>
    <scope>NUCLEOTIDE SEQUENCE</scope>
    <source>
        <strain evidence="3">HY135</strain>
    </source>
</reference>
<protein>
    <submittedName>
        <fullName evidence="2">Uncharacterized protein</fullName>
    </submittedName>
</protein>
<accession>A0A016S3H3</accession>
<feature type="compositionally biased region" description="Basic and acidic residues" evidence="1">
    <location>
        <begin position="102"/>
        <end position="115"/>
    </location>
</feature>
<sequence>MCVRRRQANPRLTQKAFAPQTVNNVEVNHAPAVLQSGGGIVLQVSNSNPPIKDHRERGNKLDIRQVIAAPIIGSGEYVRRRKDDDTLREVGNVMPEYDCDKDDPPPVKVVEKTQDSIDGTGQPPKFS</sequence>
<name>A0A016S3H3_9BILA</name>
<dbReference type="EMBL" id="JARK01001642">
    <property type="protein sequence ID" value="EYB85011.1"/>
    <property type="molecule type" value="Genomic_DNA"/>
</dbReference>
<gene>
    <name evidence="2" type="primary">Acey_s0306.g1999</name>
    <name evidence="2" type="ORF">Y032_0306g1999</name>
</gene>
<dbReference type="Proteomes" id="UP000024635">
    <property type="component" value="Unassembled WGS sequence"/>
</dbReference>
<proteinExistence type="predicted"/>
<dbReference type="OrthoDB" id="5855771at2759"/>
<feature type="region of interest" description="Disordered" evidence="1">
    <location>
        <begin position="92"/>
        <end position="127"/>
    </location>
</feature>
<organism evidence="2 3">
    <name type="scientific">Ancylostoma ceylanicum</name>
    <dbReference type="NCBI Taxonomy" id="53326"/>
    <lineage>
        <taxon>Eukaryota</taxon>
        <taxon>Metazoa</taxon>
        <taxon>Ecdysozoa</taxon>
        <taxon>Nematoda</taxon>
        <taxon>Chromadorea</taxon>
        <taxon>Rhabditida</taxon>
        <taxon>Rhabditina</taxon>
        <taxon>Rhabditomorpha</taxon>
        <taxon>Strongyloidea</taxon>
        <taxon>Ancylostomatidae</taxon>
        <taxon>Ancylostomatinae</taxon>
        <taxon>Ancylostoma</taxon>
    </lineage>
</organism>
<comment type="caution">
    <text evidence="2">The sequence shown here is derived from an EMBL/GenBank/DDBJ whole genome shotgun (WGS) entry which is preliminary data.</text>
</comment>
<keyword evidence="3" id="KW-1185">Reference proteome</keyword>